<dbReference type="SUPFAM" id="SSF55073">
    <property type="entry name" value="Nucleotide cyclase"/>
    <property type="match status" value="1"/>
</dbReference>
<dbReference type="Gene3D" id="3.30.70.1230">
    <property type="entry name" value="Nucleotide cyclase"/>
    <property type="match status" value="1"/>
</dbReference>
<evidence type="ECO:0000313" key="4">
    <source>
        <dbReference type="EMBL" id="TNJ41468.1"/>
    </source>
</evidence>
<evidence type="ECO:0000256" key="1">
    <source>
        <dbReference type="PROSITE-ProRule" id="PRU00339"/>
    </source>
</evidence>
<dbReference type="Gene3D" id="1.25.40.10">
    <property type="entry name" value="Tetratricopeptide repeat domain"/>
    <property type="match status" value="1"/>
</dbReference>
<feature type="repeat" description="TPR" evidence="1">
    <location>
        <begin position="449"/>
        <end position="482"/>
    </location>
</feature>
<gene>
    <name evidence="4" type="ORF">FGF67_15995</name>
</gene>
<dbReference type="SMART" id="SM00044">
    <property type="entry name" value="CYCc"/>
    <property type="match status" value="1"/>
</dbReference>
<name>A0A5C4SFG6_9FLAO</name>
<dbReference type="PANTHER" id="PTHR43081:SF19">
    <property type="entry name" value="PH-SENSITIVE ADENYLATE CYCLASE RV1264"/>
    <property type="match status" value="1"/>
</dbReference>
<dbReference type="InterPro" id="IPR050697">
    <property type="entry name" value="Adenylyl/Guanylyl_Cyclase_3/4"/>
</dbReference>
<keyword evidence="2" id="KW-1133">Transmembrane helix</keyword>
<dbReference type="PROSITE" id="PS50125">
    <property type="entry name" value="GUANYLATE_CYCLASE_2"/>
    <property type="match status" value="1"/>
</dbReference>
<keyword evidence="2" id="KW-0812">Transmembrane</keyword>
<feature type="transmembrane region" description="Helical" evidence="2">
    <location>
        <begin position="195"/>
        <end position="213"/>
    </location>
</feature>
<feature type="domain" description="Guanylate cyclase" evidence="3">
    <location>
        <begin position="9"/>
        <end position="116"/>
    </location>
</feature>
<dbReference type="InterPro" id="IPR019734">
    <property type="entry name" value="TPR_rpt"/>
</dbReference>
<proteinExistence type="predicted"/>
<dbReference type="SUPFAM" id="SSF48452">
    <property type="entry name" value="TPR-like"/>
    <property type="match status" value="1"/>
</dbReference>
<dbReference type="InterPro" id="IPR011990">
    <property type="entry name" value="TPR-like_helical_dom_sf"/>
</dbReference>
<reference evidence="4 5" key="1">
    <citation type="submission" date="2019-05" db="EMBL/GenBank/DDBJ databases">
        <title>Tamlana fucoidanivorans sp. nov., isolated from the surface of algae collected from Fujian province in China.</title>
        <authorList>
            <person name="Li J."/>
        </authorList>
    </citation>
    <scope>NUCLEOTIDE SEQUENCE [LARGE SCALE GENOMIC DNA]</scope>
    <source>
        <strain evidence="4 5">CW2-9</strain>
    </source>
</reference>
<dbReference type="CDD" id="cd07302">
    <property type="entry name" value="CHD"/>
    <property type="match status" value="1"/>
</dbReference>
<dbReference type="OrthoDB" id="9779074at2"/>
<accession>A0A5C4SFG6</accession>
<dbReference type="SMART" id="SM00028">
    <property type="entry name" value="TPR"/>
    <property type="match status" value="4"/>
</dbReference>
<comment type="caution">
    <text evidence="4">The sequence shown here is derived from an EMBL/GenBank/DDBJ whole genome shotgun (WGS) entry which is preliminary data.</text>
</comment>
<dbReference type="InterPro" id="IPR041215">
    <property type="entry name" value="FlgO_dom"/>
</dbReference>
<dbReference type="PANTHER" id="PTHR43081">
    <property type="entry name" value="ADENYLATE CYCLASE, TERMINAL-DIFFERENTIATION SPECIFIC-RELATED"/>
    <property type="match status" value="1"/>
</dbReference>
<protein>
    <submittedName>
        <fullName evidence="4">Tetratricopeptide repeat protein</fullName>
    </submittedName>
</protein>
<keyword evidence="5" id="KW-1185">Reference proteome</keyword>
<dbReference type="RefSeq" id="WP_139698770.1">
    <property type="nucleotide sequence ID" value="NZ_CP074074.1"/>
</dbReference>
<dbReference type="InterPro" id="IPR029787">
    <property type="entry name" value="Nucleotide_cyclase"/>
</dbReference>
<dbReference type="Pfam" id="PF17680">
    <property type="entry name" value="FlgO"/>
    <property type="match status" value="1"/>
</dbReference>
<keyword evidence="2" id="KW-0472">Membrane</keyword>
<dbReference type="GO" id="GO:0004016">
    <property type="term" value="F:adenylate cyclase activity"/>
    <property type="evidence" value="ECO:0007669"/>
    <property type="project" value="UniProtKB-ARBA"/>
</dbReference>
<dbReference type="GO" id="GO:0006171">
    <property type="term" value="P:cAMP biosynthetic process"/>
    <property type="evidence" value="ECO:0007669"/>
    <property type="project" value="TreeGrafter"/>
</dbReference>
<dbReference type="Proteomes" id="UP000308713">
    <property type="component" value="Unassembled WGS sequence"/>
</dbReference>
<dbReference type="AlphaFoldDB" id="A0A5C4SFG6"/>
<dbReference type="Pfam" id="PF13181">
    <property type="entry name" value="TPR_8"/>
    <property type="match status" value="2"/>
</dbReference>
<evidence type="ECO:0000259" key="3">
    <source>
        <dbReference type="PROSITE" id="PS50125"/>
    </source>
</evidence>
<keyword evidence="1" id="KW-0802">TPR repeat</keyword>
<sequence>MPSQRQLAAIMFTDIEGYTSLMQQDEVEAVLIRTRHRTAFEITTEAYNGKIIQYFGDGTLSVFKSTMEAVECAIELQKAFSEEPKIPVRIGIHVGDIIQSQDDIIGDAVNVASRVESLGVAGSILISDKVNDQLRNKNSIKTQFIDAVEFKNVNRVIPIFAIINGNLVVPKKEDLLGKTKPKDFEEYKKYRKKSLYVLGVLSVIILGLVYFMMHNIDDNHIKEATLAVLPFANMNNDDQPDIFADGITEDIITHLSKIQNLQVISRASAMHYKNSKKTLQEIAKELDVNYILEGSVRVNNNQVRINANLVDAANNKNLWADNYDNPLIEIFKIQSNVSRDIASALQITLSEGEVLRIDNEPTKNAEAYTAFKEAQMYFHRGGGKVEELKKAENLFKKAIEYDPEFCRAYVGVAETYMEYIFWGRESPKKMLELASTPALTALAINANDGGTFGALGAISYYKYEKETAIRYLKKAIELNPSYVGAYNKLAWIYAFEGNIELMEKNFNQVLKLDPLSTKYIGDMGQAYYYLNEFQKGIDLMNKSLIKFPNDNMLKWIKASNLSGLGRYEEAIEILASRSVASNTNWLLGYCYGMIGAFDKAKAILEYQLNKNKLVYVPAYMIATIYIGLDDRENAIKYLEKDYEFGGQGLFFWGLKQDVKFKSLHNDPRFIALLNRVP</sequence>
<dbReference type="EMBL" id="VDCS01000020">
    <property type="protein sequence ID" value="TNJ41468.1"/>
    <property type="molecule type" value="Genomic_DNA"/>
</dbReference>
<dbReference type="Pfam" id="PF00211">
    <property type="entry name" value="Guanylate_cyc"/>
    <property type="match status" value="1"/>
</dbReference>
<dbReference type="GO" id="GO:0035556">
    <property type="term" value="P:intracellular signal transduction"/>
    <property type="evidence" value="ECO:0007669"/>
    <property type="project" value="InterPro"/>
</dbReference>
<evidence type="ECO:0000256" key="2">
    <source>
        <dbReference type="SAM" id="Phobius"/>
    </source>
</evidence>
<dbReference type="InterPro" id="IPR001054">
    <property type="entry name" value="A/G_cyclase"/>
</dbReference>
<organism evidence="4 5">
    <name type="scientific">Allotamlana fucoidanivorans</name>
    <dbReference type="NCBI Taxonomy" id="2583814"/>
    <lineage>
        <taxon>Bacteria</taxon>
        <taxon>Pseudomonadati</taxon>
        <taxon>Bacteroidota</taxon>
        <taxon>Flavobacteriia</taxon>
        <taxon>Flavobacteriales</taxon>
        <taxon>Flavobacteriaceae</taxon>
        <taxon>Allotamlana</taxon>
    </lineage>
</organism>
<evidence type="ECO:0000313" key="5">
    <source>
        <dbReference type="Proteomes" id="UP000308713"/>
    </source>
</evidence>
<dbReference type="Gene3D" id="3.40.50.10070">
    <property type="entry name" value="TolB, N-terminal domain"/>
    <property type="match status" value="1"/>
</dbReference>
<dbReference type="PROSITE" id="PS50005">
    <property type="entry name" value="TPR"/>
    <property type="match status" value="1"/>
</dbReference>